<dbReference type="EMBL" id="CAMGYJ010000009">
    <property type="protein sequence ID" value="CAI0543881.1"/>
    <property type="molecule type" value="Genomic_DNA"/>
</dbReference>
<evidence type="ECO:0000313" key="3">
    <source>
        <dbReference type="EMBL" id="CAI0543881.1"/>
    </source>
</evidence>
<reference evidence="3" key="1">
    <citation type="submission" date="2022-08" db="EMBL/GenBank/DDBJ databases">
        <authorList>
            <person name="Gutierrez-Valencia J."/>
        </authorList>
    </citation>
    <scope>NUCLEOTIDE SEQUENCE</scope>
</reference>
<accession>A0AAV0QFV6</accession>
<gene>
    <name evidence="3" type="ORF">LITE_LOCUS42983</name>
</gene>
<dbReference type="InterPro" id="IPR029058">
    <property type="entry name" value="AB_hydrolase_fold"/>
</dbReference>
<evidence type="ECO:0000313" key="4">
    <source>
        <dbReference type="Proteomes" id="UP001154282"/>
    </source>
</evidence>
<dbReference type="AlphaFoldDB" id="A0AAV0QFV6"/>
<dbReference type="Pfam" id="PF07859">
    <property type="entry name" value="Abhydrolase_3"/>
    <property type="match status" value="1"/>
</dbReference>
<evidence type="ECO:0000259" key="2">
    <source>
        <dbReference type="Pfam" id="PF07859"/>
    </source>
</evidence>
<keyword evidence="4" id="KW-1185">Reference proteome</keyword>
<comment type="caution">
    <text evidence="3">The sequence shown here is derived from an EMBL/GenBank/DDBJ whole genome shotgun (WGS) entry which is preliminary data.</text>
</comment>
<dbReference type="PANTHER" id="PTHR23024">
    <property type="entry name" value="ARYLACETAMIDE DEACETYLASE"/>
    <property type="match status" value="1"/>
</dbReference>
<dbReference type="InterPro" id="IPR013094">
    <property type="entry name" value="AB_hydrolase_3"/>
</dbReference>
<evidence type="ECO:0000256" key="1">
    <source>
        <dbReference type="ARBA" id="ARBA00010515"/>
    </source>
</evidence>
<protein>
    <recommendedName>
        <fullName evidence="2">Alpha/beta hydrolase fold-3 domain-containing protein</fullName>
    </recommendedName>
</protein>
<name>A0AAV0QFV6_9ROSI</name>
<feature type="domain" description="Alpha/beta hydrolase fold-3" evidence="2">
    <location>
        <begin position="85"/>
        <end position="307"/>
    </location>
</feature>
<dbReference type="PANTHER" id="PTHR23024:SF406">
    <property type="entry name" value="CARBOXYLESTERASE 15-RELATED"/>
    <property type="match status" value="1"/>
</dbReference>
<dbReference type="SUPFAM" id="SSF53474">
    <property type="entry name" value="alpha/beta-Hydrolases"/>
    <property type="match status" value="1"/>
</dbReference>
<organism evidence="3 4">
    <name type="scientific">Linum tenue</name>
    <dbReference type="NCBI Taxonomy" id="586396"/>
    <lineage>
        <taxon>Eukaryota</taxon>
        <taxon>Viridiplantae</taxon>
        <taxon>Streptophyta</taxon>
        <taxon>Embryophyta</taxon>
        <taxon>Tracheophyta</taxon>
        <taxon>Spermatophyta</taxon>
        <taxon>Magnoliopsida</taxon>
        <taxon>eudicotyledons</taxon>
        <taxon>Gunneridae</taxon>
        <taxon>Pentapetalae</taxon>
        <taxon>rosids</taxon>
        <taxon>fabids</taxon>
        <taxon>Malpighiales</taxon>
        <taxon>Linaceae</taxon>
        <taxon>Linum</taxon>
    </lineage>
</organism>
<dbReference type="GO" id="GO:0016787">
    <property type="term" value="F:hydrolase activity"/>
    <property type="evidence" value="ECO:0007669"/>
    <property type="project" value="InterPro"/>
</dbReference>
<dbReference type="InterPro" id="IPR050466">
    <property type="entry name" value="Carboxylest/Gibb_receptor"/>
</dbReference>
<comment type="similarity">
    <text evidence="1">Belongs to the 'GDXG' lipolytic enzyme family.</text>
</comment>
<sequence>MSESETPGAVDFEDCLGVLRVYKDGTVRRSSDASLFCTPVNDDGSVVWKDTIFDPQNDLHLRLYKPSSSSSSSSAAAAAKLPVVYNIHGGGFCLGSRTSPNCHNCCLRLSSILQAVVVSPDYRLAPEHRLPAAVDDGHAALKWLRDRAVAGDDTWLSDVADFGKVLVCGESAGGNIAHNLAVRLGSGSPELEPVRVKGYVLLAPFFGGTVRTKSEAEATKDQILNLDLVDWFFRHSVPIGDTSDHPLVNPFGPRSESLEALELDPMVVCCGGDDILVDRIRDYVERLEKLGKRVEYAEFEGEGHGFFVNNLDSEAVKSVMEMMKKLVNG</sequence>
<dbReference type="Proteomes" id="UP001154282">
    <property type="component" value="Unassembled WGS sequence"/>
</dbReference>
<proteinExistence type="inferred from homology"/>
<dbReference type="Gene3D" id="3.40.50.1820">
    <property type="entry name" value="alpha/beta hydrolase"/>
    <property type="match status" value="1"/>
</dbReference>